<protein>
    <submittedName>
        <fullName evidence="2">Uncharacterized protein</fullName>
    </submittedName>
</protein>
<dbReference type="InterPro" id="IPR003326">
    <property type="entry name" value="TRA-1_regulated"/>
</dbReference>
<dbReference type="OrthoDB" id="5891964at2759"/>
<comment type="caution">
    <text evidence="2">The sequence shown here is derived from an EMBL/GenBank/DDBJ whole genome shotgun (WGS) entry which is preliminary data.</text>
</comment>
<evidence type="ECO:0000313" key="2">
    <source>
        <dbReference type="EMBL" id="PIC47497.1"/>
    </source>
</evidence>
<proteinExistence type="predicted"/>
<accession>A0A2G5V704</accession>
<feature type="signal peptide" evidence="1">
    <location>
        <begin position="1"/>
        <end position="16"/>
    </location>
</feature>
<dbReference type="EMBL" id="PDUG01000002">
    <property type="protein sequence ID" value="PIC47497.1"/>
    <property type="molecule type" value="Genomic_DNA"/>
</dbReference>
<feature type="chain" id="PRO_5013700587" evidence="1">
    <location>
        <begin position="17"/>
        <end position="110"/>
    </location>
</feature>
<organism evidence="2 3">
    <name type="scientific">Caenorhabditis nigoni</name>
    <dbReference type="NCBI Taxonomy" id="1611254"/>
    <lineage>
        <taxon>Eukaryota</taxon>
        <taxon>Metazoa</taxon>
        <taxon>Ecdysozoa</taxon>
        <taxon>Nematoda</taxon>
        <taxon>Chromadorea</taxon>
        <taxon>Rhabditida</taxon>
        <taxon>Rhabditina</taxon>
        <taxon>Rhabditomorpha</taxon>
        <taxon>Rhabditoidea</taxon>
        <taxon>Rhabditidae</taxon>
        <taxon>Peloderinae</taxon>
        <taxon>Caenorhabditis</taxon>
    </lineage>
</organism>
<keyword evidence="1" id="KW-0732">Signal</keyword>
<keyword evidence="3" id="KW-1185">Reference proteome</keyword>
<dbReference type="Proteomes" id="UP000230233">
    <property type="component" value="Chromosome II"/>
</dbReference>
<evidence type="ECO:0000313" key="3">
    <source>
        <dbReference type="Proteomes" id="UP000230233"/>
    </source>
</evidence>
<dbReference type="PROSITE" id="PS51257">
    <property type="entry name" value="PROKAR_LIPOPROTEIN"/>
    <property type="match status" value="1"/>
</dbReference>
<evidence type="ECO:0000256" key="1">
    <source>
        <dbReference type="SAM" id="SignalP"/>
    </source>
</evidence>
<dbReference type="AlphaFoldDB" id="A0A2G5V704"/>
<sequence length="110" mass="12611">MKICIILLYILPFAFAACKNKKSVCSCNNITSEHYQPNYGMKWTDQPDGLLFHKDGAGCKRELTCYKGSFTYFESNWTDTTIPARDHADNTGIVSYRNLKEGDRRLFVDV</sequence>
<reference evidence="3" key="1">
    <citation type="submission" date="2017-10" db="EMBL/GenBank/DDBJ databases">
        <title>Rapid genome shrinkage in a self-fertile nematode reveals novel sperm competition proteins.</title>
        <authorList>
            <person name="Yin D."/>
            <person name="Schwarz E.M."/>
            <person name="Thomas C.G."/>
            <person name="Felde R.L."/>
            <person name="Korf I.F."/>
            <person name="Cutter A.D."/>
            <person name="Schartner C.M."/>
            <person name="Ralston E.J."/>
            <person name="Meyer B.J."/>
            <person name="Haag E.S."/>
        </authorList>
    </citation>
    <scope>NUCLEOTIDE SEQUENCE [LARGE SCALE GENOMIC DNA]</scope>
    <source>
        <strain evidence="3">JU1422</strain>
    </source>
</reference>
<name>A0A2G5V704_9PELO</name>
<gene>
    <name evidence="2" type="primary">Cni-F59A6.11</name>
    <name evidence="2" type="synonym">Cnig_chr_II.g6837</name>
    <name evidence="2" type="ORF">B9Z55_006837</name>
</gene>
<dbReference type="Pfam" id="PF02343">
    <property type="entry name" value="TRA-1_regulated"/>
    <property type="match status" value="1"/>
</dbReference>